<dbReference type="EC" id="2.1.1.-" evidence="3"/>
<dbReference type="InterPro" id="IPR011146">
    <property type="entry name" value="HIT-like"/>
</dbReference>
<reference evidence="3 4" key="1">
    <citation type="submission" date="2024-03" db="EMBL/GenBank/DDBJ databases">
        <title>Whole genomes of four grape xylem sap localized bacterial endophytes.</title>
        <authorList>
            <person name="Kumar G."/>
            <person name="Savka M.A."/>
        </authorList>
    </citation>
    <scope>NUCLEOTIDE SEQUENCE [LARGE SCALE GENOMIC DNA]</scope>
    <source>
        <strain evidence="3 4">RIT_GXS8</strain>
    </source>
</reference>
<sequence>MTTTSVFERIPRAKWVADDELVFAVLDAHPVSPGHTLVIPKRRITSWFDATEGELSAMTRMVALLKARLDEQHHPDGYNVGFNDGSAAGQTVFHAHLHVIPRFAGDVPAPAGGVRHAVIGRGHY</sequence>
<name>A0ABU8YBU7_9MICO</name>
<dbReference type="GO" id="GO:0008168">
    <property type="term" value="F:methyltransferase activity"/>
    <property type="evidence" value="ECO:0007669"/>
    <property type="project" value="UniProtKB-KW"/>
</dbReference>
<dbReference type="EMBL" id="JBBLYY010000049">
    <property type="protein sequence ID" value="MEK0171842.1"/>
    <property type="molecule type" value="Genomic_DNA"/>
</dbReference>
<dbReference type="GO" id="GO:0032259">
    <property type="term" value="P:methylation"/>
    <property type="evidence" value="ECO:0007669"/>
    <property type="project" value="UniProtKB-KW"/>
</dbReference>
<dbReference type="InterPro" id="IPR036265">
    <property type="entry name" value="HIT-like_sf"/>
</dbReference>
<dbReference type="PANTHER" id="PTHR42997:SF1">
    <property type="entry name" value="AP-4-A PHOSPHORYLASE"/>
    <property type="match status" value="1"/>
</dbReference>
<evidence type="ECO:0000313" key="3">
    <source>
        <dbReference type="EMBL" id="MEK0171842.1"/>
    </source>
</evidence>
<feature type="domain" description="HIT" evidence="2">
    <location>
        <begin position="1"/>
        <end position="109"/>
    </location>
</feature>
<evidence type="ECO:0000259" key="2">
    <source>
        <dbReference type="PROSITE" id="PS51084"/>
    </source>
</evidence>
<accession>A0ABU8YBU7</accession>
<proteinExistence type="predicted"/>
<feature type="short sequence motif" description="Histidine triad motif" evidence="1">
    <location>
        <begin position="94"/>
        <end position="98"/>
    </location>
</feature>
<dbReference type="Gene3D" id="3.30.428.10">
    <property type="entry name" value="HIT-like"/>
    <property type="match status" value="1"/>
</dbReference>
<dbReference type="PROSITE" id="PS51084">
    <property type="entry name" value="HIT_2"/>
    <property type="match status" value="1"/>
</dbReference>
<dbReference type="InterPro" id="IPR052908">
    <property type="entry name" value="AP-4-A_phosphorylase"/>
</dbReference>
<dbReference type="Proteomes" id="UP001370299">
    <property type="component" value="Unassembled WGS sequence"/>
</dbReference>
<dbReference type="InterPro" id="IPR001310">
    <property type="entry name" value="Histidine_triad_HIT"/>
</dbReference>
<gene>
    <name evidence="3" type="ORF">WMN62_10205</name>
</gene>
<evidence type="ECO:0000256" key="1">
    <source>
        <dbReference type="PROSITE-ProRule" id="PRU00464"/>
    </source>
</evidence>
<comment type="caution">
    <text evidence="3">The sequence shown here is derived from an EMBL/GenBank/DDBJ whole genome shotgun (WGS) entry which is preliminary data.</text>
</comment>
<organism evidence="3 4">
    <name type="scientific">Curtobacterium citreum</name>
    <dbReference type="NCBI Taxonomy" id="2036"/>
    <lineage>
        <taxon>Bacteria</taxon>
        <taxon>Bacillati</taxon>
        <taxon>Actinomycetota</taxon>
        <taxon>Actinomycetes</taxon>
        <taxon>Micrococcales</taxon>
        <taxon>Microbacteriaceae</taxon>
        <taxon>Curtobacterium</taxon>
    </lineage>
</organism>
<keyword evidence="3" id="KW-0489">Methyltransferase</keyword>
<keyword evidence="3" id="KW-0808">Transferase</keyword>
<dbReference type="SUPFAM" id="SSF54197">
    <property type="entry name" value="HIT-like"/>
    <property type="match status" value="1"/>
</dbReference>
<dbReference type="Pfam" id="PF01230">
    <property type="entry name" value="HIT"/>
    <property type="match status" value="1"/>
</dbReference>
<dbReference type="PANTHER" id="PTHR42997">
    <property type="entry name" value="HIT FAMILY HYDROLASE"/>
    <property type="match status" value="1"/>
</dbReference>
<keyword evidence="4" id="KW-1185">Reference proteome</keyword>
<dbReference type="RefSeq" id="WP_340196773.1">
    <property type="nucleotide sequence ID" value="NZ_JBBKAP010000045.1"/>
</dbReference>
<evidence type="ECO:0000313" key="4">
    <source>
        <dbReference type="Proteomes" id="UP001370299"/>
    </source>
</evidence>
<dbReference type="PRINTS" id="PR00332">
    <property type="entry name" value="HISTRIAD"/>
</dbReference>
<protein>
    <submittedName>
        <fullName evidence="3">HIT family protein</fullName>
        <ecNumber evidence="3">2.1.1.-</ecNumber>
    </submittedName>
</protein>